<dbReference type="OrthoDB" id="2429640at2759"/>
<name>A0A9N9I6N3_9GLOM</name>
<gene>
    <name evidence="1" type="ORF">DERYTH_LOCUS14541</name>
</gene>
<dbReference type="Proteomes" id="UP000789405">
    <property type="component" value="Unassembled WGS sequence"/>
</dbReference>
<feature type="non-terminal residue" evidence="1">
    <location>
        <position position="948"/>
    </location>
</feature>
<proteinExistence type="predicted"/>
<protein>
    <submittedName>
        <fullName evidence="1">9070_t:CDS:1</fullName>
    </submittedName>
</protein>
<dbReference type="EMBL" id="CAJVPY010011054">
    <property type="protein sequence ID" value="CAG8723954.1"/>
    <property type="molecule type" value="Genomic_DNA"/>
</dbReference>
<evidence type="ECO:0000313" key="2">
    <source>
        <dbReference type="Proteomes" id="UP000789405"/>
    </source>
</evidence>
<keyword evidence="2" id="KW-1185">Reference proteome</keyword>
<comment type="caution">
    <text evidence="1">The sequence shown here is derived from an EMBL/GenBank/DDBJ whole genome shotgun (WGS) entry which is preliminary data.</text>
</comment>
<evidence type="ECO:0000313" key="1">
    <source>
        <dbReference type="EMBL" id="CAG8723954.1"/>
    </source>
</evidence>
<dbReference type="AlphaFoldDB" id="A0A9N9I6N3"/>
<reference evidence="1" key="1">
    <citation type="submission" date="2021-06" db="EMBL/GenBank/DDBJ databases">
        <authorList>
            <person name="Kallberg Y."/>
            <person name="Tangrot J."/>
            <person name="Rosling A."/>
        </authorList>
    </citation>
    <scope>NUCLEOTIDE SEQUENCE</scope>
    <source>
        <strain evidence="1">MA453B</strain>
    </source>
</reference>
<feature type="non-terminal residue" evidence="1">
    <location>
        <position position="1"/>
    </location>
</feature>
<sequence>RNFSSEKEILKRTRYQEPEPLQELYRLCPDLNGQSVWFFLTLDKSAEGRILYEKSEKHVYVYNMITQNRFSSFSAWIKALGKKRFFKGKKSSLATIFLNPSSSGTSVGQIIKGENHVSYFKSAEIITLLSIKDTLTTMIHNDAEFTNITLMEGDESLRLIFSDRKNTRKELCFNQASHGCREPIKCSIFVNRSEVKDIFSKNNCINTKISTMADIISIVRFCKKSFICMGQYTKGFEQATRLRGNPNSLGSQNDHEIIASLENKRTDTKTYRRVDCAFFVPDGNICINCKTLYNTLYKIENRHTIGVQPIKTSHASREILTELTIKSQKELIKELSNRLKLKFEAEEEHISEPMTNIIHSMIEKVKNKEFEDIPNLILKELIRVQRLLWSQRDNRYVGYVDFDNENAEIEAFGEQCLRDIQNDSGCQKDNDKKDCESYFAIETIDVHTLNTILFSLAAKLKYIAIHTCGSICDGAGENRRHVKSFDWFATTWKIGDEIEVQLLNKLEKKSYKPSKIIAFNPERTKFLVELSDIEQSRYNIARSVLWPPMPKKLIGISMIYIEVAIKPTEKGQQIIWRLLFSDIRPAYDENQHWAWHLAINSVTGKTWFFLNNPTHVFKKLRNNVSKSHTGSGEKKSVREIIKMRVDLAEHTLSQDVKNAIAEIPELMNISQGTQCQFDLILSINGFLGIIEYVFRNWPGAVIQPRRISQDMLEGLFGTIREMSGNSSTQTVQSYGYAMNKFTVTTQMISEIRSLNYGSANSSSSLQSENQDRKEYIYYKPRIEVLSTVSHQIFKEIIDDDLIMGRVDDLLVSWSKKIRQMALNSVPAKKKSLVLQLFEKHTEYEPDILIYINNNLTNNQPLKKQFHTLLQKSYEYQYDTNHLSEEDEKYLFMRQKNNPKVKFSTFKKEMLPKDLNFALDQLKIWAHDDRAKSAFEKAFTLSNLKTIVQ</sequence>
<organism evidence="1 2">
    <name type="scientific">Dentiscutata erythropus</name>
    <dbReference type="NCBI Taxonomy" id="1348616"/>
    <lineage>
        <taxon>Eukaryota</taxon>
        <taxon>Fungi</taxon>
        <taxon>Fungi incertae sedis</taxon>
        <taxon>Mucoromycota</taxon>
        <taxon>Glomeromycotina</taxon>
        <taxon>Glomeromycetes</taxon>
        <taxon>Diversisporales</taxon>
        <taxon>Gigasporaceae</taxon>
        <taxon>Dentiscutata</taxon>
    </lineage>
</organism>
<accession>A0A9N9I6N3</accession>